<protein>
    <recommendedName>
        <fullName evidence="5">Extracellular membrane protein CFEM domain-containing protein</fullName>
    </recommendedName>
</protein>
<accession>A0A6A5UY73</accession>
<dbReference type="OrthoDB" id="4843554at2759"/>
<feature type="chain" id="PRO_5025439642" description="Extracellular membrane protein CFEM domain-containing protein" evidence="2">
    <location>
        <begin position="19"/>
        <end position="188"/>
    </location>
</feature>
<evidence type="ECO:0000313" key="3">
    <source>
        <dbReference type="EMBL" id="KAF1968889.1"/>
    </source>
</evidence>
<name>A0A6A5UY73_9PLEO</name>
<dbReference type="AlphaFoldDB" id="A0A6A5UY73"/>
<evidence type="ECO:0008006" key="5">
    <source>
        <dbReference type="Google" id="ProtNLM"/>
    </source>
</evidence>
<dbReference type="EMBL" id="ML976715">
    <property type="protein sequence ID" value="KAF1968889.1"/>
    <property type="molecule type" value="Genomic_DNA"/>
</dbReference>
<evidence type="ECO:0000256" key="2">
    <source>
        <dbReference type="SAM" id="SignalP"/>
    </source>
</evidence>
<dbReference type="Proteomes" id="UP000800036">
    <property type="component" value="Unassembled WGS sequence"/>
</dbReference>
<evidence type="ECO:0000313" key="4">
    <source>
        <dbReference type="Proteomes" id="UP000800036"/>
    </source>
</evidence>
<sequence length="188" mass="18498">MHFQKLALVFALSAIGLAQDVDQDDVPQQCQSVCSSIVSLTRNCDNSTNDDAAETQCICNGNNASSLVPLCAAYIAQNGGDRESDVYDIVRSCSFSSTSYDSSAAATALSSAVSGASSLISSGSTPATASASQTSSGAVAPTASSSSPSASDASATDASSSADFSGASPVPTFAAAAVLGALGLALML</sequence>
<keyword evidence="2" id="KW-0732">Signal</keyword>
<organism evidence="3 4">
    <name type="scientific">Bimuria novae-zelandiae CBS 107.79</name>
    <dbReference type="NCBI Taxonomy" id="1447943"/>
    <lineage>
        <taxon>Eukaryota</taxon>
        <taxon>Fungi</taxon>
        <taxon>Dikarya</taxon>
        <taxon>Ascomycota</taxon>
        <taxon>Pezizomycotina</taxon>
        <taxon>Dothideomycetes</taxon>
        <taxon>Pleosporomycetidae</taxon>
        <taxon>Pleosporales</taxon>
        <taxon>Massarineae</taxon>
        <taxon>Didymosphaeriaceae</taxon>
        <taxon>Bimuria</taxon>
    </lineage>
</organism>
<proteinExistence type="predicted"/>
<feature type="region of interest" description="Disordered" evidence="1">
    <location>
        <begin position="130"/>
        <end position="155"/>
    </location>
</feature>
<gene>
    <name evidence="3" type="ORF">BU23DRAFT_558114</name>
</gene>
<evidence type="ECO:0000256" key="1">
    <source>
        <dbReference type="SAM" id="MobiDB-lite"/>
    </source>
</evidence>
<feature type="signal peptide" evidence="2">
    <location>
        <begin position="1"/>
        <end position="18"/>
    </location>
</feature>
<reference evidence="3" key="1">
    <citation type="journal article" date="2020" name="Stud. Mycol.">
        <title>101 Dothideomycetes genomes: a test case for predicting lifestyles and emergence of pathogens.</title>
        <authorList>
            <person name="Haridas S."/>
            <person name="Albert R."/>
            <person name="Binder M."/>
            <person name="Bloem J."/>
            <person name="Labutti K."/>
            <person name="Salamov A."/>
            <person name="Andreopoulos B."/>
            <person name="Baker S."/>
            <person name="Barry K."/>
            <person name="Bills G."/>
            <person name="Bluhm B."/>
            <person name="Cannon C."/>
            <person name="Castanera R."/>
            <person name="Culley D."/>
            <person name="Daum C."/>
            <person name="Ezra D."/>
            <person name="Gonzalez J."/>
            <person name="Henrissat B."/>
            <person name="Kuo A."/>
            <person name="Liang C."/>
            <person name="Lipzen A."/>
            <person name="Lutzoni F."/>
            <person name="Magnuson J."/>
            <person name="Mondo S."/>
            <person name="Nolan M."/>
            <person name="Ohm R."/>
            <person name="Pangilinan J."/>
            <person name="Park H.-J."/>
            <person name="Ramirez L."/>
            <person name="Alfaro M."/>
            <person name="Sun H."/>
            <person name="Tritt A."/>
            <person name="Yoshinaga Y."/>
            <person name="Zwiers L.-H."/>
            <person name="Turgeon B."/>
            <person name="Goodwin S."/>
            <person name="Spatafora J."/>
            <person name="Crous P."/>
            <person name="Grigoriev I."/>
        </authorList>
    </citation>
    <scope>NUCLEOTIDE SEQUENCE</scope>
    <source>
        <strain evidence="3">CBS 107.79</strain>
    </source>
</reference>
<keyword evidence="4" id="KW-1185">Reference proteome</keyword>